<feature type="domain" description="Acyl-CoA thioesterase-like C-terminal" evidence="2">
    <location>
        <begin position="130"/>
        <end position="267"/>
    </location>
</feature>
<evidence type="ECO:0000313" key="4">
    <source>
        <dbReference type="Proteomes" id="UP000316628"/>
    </source>
</evidence>
<dbReference type="InterPro" id="IPR052389">
    <property type="entry name" value="Sec_Metab_Biosynth-Assoc"/>
</dbReference>
<evidence type="ECO:0000259" key="1">
    <source>
        <dbReference type="Pfam" id="PF13622"/>
    </source>
</evidence>
<gene>
    <name evidence="3" type="ORF">FHX81_0272</name>
</gene>
<accession>A0A543J5B6</accession>
<dbReference type="Gene3D" id="2.40.160.210">
    <property type="entry name" value="Acyl-CoA thioesterase, double hotdog domain"/>
    <property type="match status" value="1"/>
</dbReference>
<evidence type="ECO:0000313" key="3">
    <source>
        <dbReference type="EMBL" id="TQM78023.1"/>
    </source>
</evidence>
<dbReference type="EMBL" id="VFPP01000001">
    <property type="protein sequence ID" value="TQM78023.1"/>
    <property type="molecule type" value="Genomic_DNA"/>
</dbReference>
<dbReference type="Pfam" id="PF13622">
    <property type="entry name" value="4HBT_3"/>
    <property type="match status" value="1"/>
</dbReference>
<organism evidence="3 4">
    <name type="scientific">Saccharothrix saharensis</name>
    <dbReference type="NCBI Taxonomy" id="571190"/>
    <lineage>
        <taxon>Bacteria</taxon>
        <taxon>Bacillati</taxon>
        <taxon>Actinomycetota</taxon>
        <taxon>Actinomycetes</taxon>
        <taxon>Pseudonocardiales</taxon>
        <taxon>Pseudonocardiaceae</taxon>
        <taxon>Saccharothrix</taxon>
    </lineage>
</organism>
<dbReference type="Pfam" id="PF20789">
    <property type="entry name" value="4HBT_3C"/>
    <property type="match status" value="1"/>
</dbReference>
<feature type="domain" description="Acyl-CoA thioesterase-like N-terminal HotDog" evidence="1">
    <location>
        <begin position="23"/>
        <end position="105"/>
    </location>
</feature>
<sequence>MYEWDTDTRVDATGDGRFAAHLTDRWAGAGGRPNGGYLVAFCLRALGEVLPHADPLVVGAHFLRPGVVGPARVDTELVRAGRRLSTGEARLTCGDREVLRVVASYADLAGGTGATGSDLVLGEAPDLPPPDECVDAYGGLRLPGVTVSDRVDVRAPKPFGWAKGRPTGIPRAEFWLRFADGRPADTASLATLVDTVAPAVLELGVTESSTVELTVHVRARPTPDGTAAAWLAVRAATRHLAGGYYEEDVELWDTTGRLVARSRQLAVSAGR</sequence>
<keyword evidence="4" id="KW-1185">Reference proteome</keyword>
<proteinExistence type="predicted"/>
<dbReference type="Proteomes" id="UP000316628">
    <property type="component" value="Unassembled WGS sequence"/>
</dbReference>
<comment type="caution">
    <text evidence="3">The sequence shown here is derived from an EMBL/GenBank/DDBJ whole genome shotgun (WGS) entry which is preliminary data.</text>
</comment>
<dbReference type="InterPro" id="IPR029069">
    <property type="entry name" value="HotDog_dom_sf"/>
</dbReference>
<dbReference type="InterPro" id="IPR049450">
    <property type="entry name" value="ACOT8-like_C"/>
</dbReference>
<dbReference type="InterPro" id="IPR049449">
    <property type="entry name" value="TesB_ACOT8-like_N"/>
</dbReference>
<dbReference type="PANTHER" id="PTHR38110">
    <property type="entry name" value="CHROMOSOME 23, WHOLE GENOME SHOTGUN SEQUENCE"/>
    <property type="match status" value="1"/>
</dbReference>
<dbReference type="RefSeq" id="WP_141974827.1">
    <property type="nucleotide sequence ID" value="NZ_VFPP01000001.1"/>
</dbReference>
<dbReference type="PANTHER" id="PTHR38110:SF1">
    <property type="entry name" value="THIOESTERASE DOMAIN-CONTAINING PROTEIN"/>
    <property type="match status" value="1"/>
</dbReference>
<name>A0A543J5B6_9PSEU</name>
<dbReference type="AlphaFoldDB" id="A0A543J5B6"/>
<dbReference type="SUPFAM" id="SSF54637">
    <property type="entry name" value="Thioesterase/thiol ester dehydrase-isomerase"/>
    <property type="match status" value="2"/>
</dbReference>
<evidence type="ECO:0000259" key="2">
    <source>
        <dbReference type="Pfam" id="PF20789"/>
    </source>
</evidence>
<reference evidence="3 4" key="1">
    <citation type="submission" date="2019-06" db="EMBL/GenBank/DDBJ databases">
        <title>Sequencing the genomes of 1000 actinobacteria strains.</title>
        <authorList>
            <person name="Klenk H.-P."/>
        </authorList>
    </citation>
    <scope>NUCLEOTIDE SEQUENCE [LARGE SCALE GENOMIC DNA]</scope>
    <source>
        <strain evidence="3 4">DSM 45456</strain>
    </source>
</reference>
<dbReference type="OrthoDB" id="5418286at2"/>
<dbReference type="InterPro" id="IPR042171">
    <property type="entry name" value="Acyl-CoA_hotdog"/>
</dbReference>
<protein>
    <submittedName>
        <fullName evidence="3">Acyl-CoA thioesterase</fullName>
    </submittedName>
</protein>